<comment type="similarity">
    <text evidence="2 7">Belongs to the SNAP family.</text>
</comment>
<evidence type="ECO:0000313" key="9">
    <source>
        <dbReference type="WBParaSite" id="PSAMB.scaffold1508size30586.g13501.t1"/>
    </source>
</evidence>
<dbReference type="CDD" id="cd15832">
    <property type="entry name" value="SNAP"/>
    <property type="match status" value="1"/>
</dbReference>
<dbReference type="GO" id="GO:0019905">
    <property type="term" value="F:syntaxin binding"/>
    <property type="evidence" value="ECO:0007669"/>
    <property type="project" value="TreeGrafter"/>
</dbReference>
<dbReference type="PRINTS" id="PR00448">
    <property type="entry name" value="NSFATTACHMNT"/>
</dbReference>
<evidence type="ECO:0000256" key="2">
    <source>
        <dbReference type="ARBA" id="ARBA00010050"/>
    </source>
</evidence>
<dbReference type="GO" id="GO:0005774">
    <property type="term" value="C:vacuolar membrane"/>
    <property type="evidence" value="ECO:0007669"/>
    <property type="project" value="TreeGrafter"/>
</dbReference>
<dbReference type="WBParaSite" id="PSAMB.scaffold1508size30586.g13501.t1">
    <property type="protein sequence ID" value="PSAMB.scaffold1508size30586.g13501.t1"/>
    <property type="gene ID" value="PSAMB.scaffold1508size30586.g13501"/>
</dbReference>
<dbReference type="GO" id="GO:0035494">
    <property type="term" value="P:SNARE complex disassembly"/>
    <property type="evidence" value="ECO:0007669"/>
    <property type="project" value="TreeGrafter"/>
</dbReference>
<keyword evidence="6 7" id="KW-0472">Membrane</keyword>
<dbReference type="GO" id="GO:0005483">
    <property type="term" value="F:soluble NSF attachment protein activity"/>
    <property type="evidence" value="ECO:0007669"/>
    <property type="project" value="UniProtKB-ARBA"/>
</dbReference>
<organism evidence="8 9">
    <name type="scientific">Plectus sambesii</name>
    <dbReference type="NCBI Taxonomy" id="2011161"/>
    <lineage>
        <taxon>Eukaryota</taxon>
        <taxon>Metazoa</taxon>
        <taxon>Ecdysozoa</taxon>
        <taxon>Nematoda</taxon>
        <taxon>Chromadorea</taxon>
        <taxon>Plectida</taxon>
        <taxon>Plectina</taxon>
        <taxon>Plectoidea</taxon>
        <taxon>Plectidae</taxon>
        <taxon>Plectus</taxon>
    </lineage>
</organism>
<dbReference type="FunFam" id="1.25.40.10:FF:000049">
    <property type="entry name" value="Alpha-soluble NSF attachment protein-like"/>
    <property type="match status" value="1"/>
</dbReference>
<dbReference type="PANTHER" id="PTHR13768:SF8">
    <property type="entry name" value="ALPHA-SOLUBLE NSF ATTACHMENT PROTEIN"/>
    <property type="match status" value="1"/>
</dbReference>
<dbReference type="GO" id="GO:0031201">
    <property type="term" value="C:SNARE complex"/>
    <property type="evidence" value="ECO:0007669"/>
    <property type="project" value="TreeGrafter"/>
</dbReference>
<dbReference type="Gene3D" id="1.25.40.10">
    <property type="entry name" value="Tetratricopeptide repeat domain"/>
    <property type="match status" value="1"/>
</dbReference>
<evidence type="ECO:0000256" key="3">
    <source>
        <dbReference type="ARBA" id="ARBA00022448"/>
    </source>
</evidence>
<comment type="subcellular location">
    <subcellularLocation>
        <location evidence="1 7">Membrane</location>
        <topology evidence="1 7">Peripheral membrane protein</topology>
    </subcellularLocation>
</comment>
<reference evidence="9" key="1">
    <citation type="submission" date="2022-11" db="UniProtKB">
        <authorList>
            <consortium name="WormBaseParasite"/>
        </authorList>
    </citation>
    <scope>IDENTIFICATION</scope>
</reference>
<proteinExistence type="inferred from homology"/>
<keyword evidence="8" id="KW-1185">Reference proteome</keyword>
<evidence type="ECO:0000256" key="1">
    <source>
        <dbReference type="ARBA" id="ARBA00004170"/>
    </source>
</evidence>
<keyword evidence="5 7" id="KW-0653">Protein transport</keyword>
<keyword evidence="3 7" id="KW-0813">Transport</keyword>
<keyword evidence="4 7" id="KW-0931">ER-Golgi transport</keyword>
<evidence type="ECO:0000256" key="4">
    <source>
        <dbReference type="ARBA" id="ARBA00022892"/>
    </source>
</evidence>
<dbReference type="InterPro" id="IPR000744">
    <property type="entry name" value="NSF_attach"/>
</dbReference>
<evidence type="ECO:0000313" key="8">
    <source>
        <dbReference type="Proteomes" id="UP000887566"/>
    </source>
</evidence>
<dbReference type="GO" id="GO:0006886">
    <property type="term" value="P:intracellular protein transport"/>
    <property type="evidence" value="ECO:0007669"/>
    <property type="project" value="UniProtKB-UniRule"/>
</dbReference>
<name>A0A914V3L6_9BILA</name>
<evidence type="ECO:0000256" key="7">
    <source>
        <dbReference type="RuleBase" id="RU367013"/>
    </source>
</evidence>
<comment type="function">
    <text evidence="7">Required for vesicular transport between the endoplasmic reticulum and the Golgi apparatus.</text>
</comment>
<dbReference type="Proteomes" id="UP000887566">
    <property type="component" value="Unplaced"/>
</dbReference>
<dbReference type="PANTHER" id="PTHR13768">
    <property type="entry name" value="SOLUBLE NSF ATTACHMENT PROTEIN SNAP"/>
    <property type="match status" value="1"/>
</dbReference>
<evidence type="ECO:0000256" key="6">
    <source>
        <dbReference type="ARBA" id="ARBA00023136"/>
    </source>
</evidence>
<accession>A0A914V3L6</accession>
<protein>
    <submittedName>
        <fullName evidence="9">Alpha-soluble NSF attachment protein</fullName>
    </submittedName>
</protein>
<dbReference type="AlphaFoldDB" id="A0A914V3L6"/>
<dbReference type="SUPFAM" id="SSF48452">
    <property type="entry name" value="TPR-like"/>
    <property type="match status" value="1"/>
</dbReference>
<dbReference type="Pfam" id="PF14938">
    <property type="entry name" value="SNAP"/>
    <property type="match status" value="1"/>
</dbReference>
<sequence>MADNEAKALKTFQEAEKKCKGGGGFLGGLFGGSKADEAAELYIKAANLYKIAKKWNEAGNSFIKSAEMQTARGDAKHEAASNYADAANCFRKVNPQLAIDCLLKTAEIYTDMGRFTMAAKHHTTIAEMYETECPDLEQSMNHYQKAADYYKGEESKSSANKCLLKVAQYAAQLEQYKKAIDIYEEVGTSAADSSLLKYSAKDYFFRALLCHLCVDLLNAQHALKRYEELHPAFSDSRECKLIKDLILCLEEQNADQFTEAVKNYDKISRLDQWHTTLLVKIKRSCGEGEAEDDLK</sequence>
<dbReference type="InterPro" id="IPR011990">
    <property type="entry name" value="TPR-like_helical_dom_sf"/>
</dbReference>
<evidence type="ECO:0000256" key="5">
    <source>
        <dbReference type="ARBA" id="ARBA00022927"/>
    </source>
</evidence>